<comment type="caution">
    <text evidence="1">The sequence shown here is derived from an EMBL/GenBank/DDBJ whole genome shotgun (WGS) entry which is preliminary data.</text>
</comment>
<evidence type="ECO:0000313" key="2">
    <source>
        <dbReference type="Proteomes" id="UP000824120"/>
    </source>
</evidence>
<accession>A0A9J5ZYG4</accession>
<gene>
    <name evidence="1" type="ORF">H5410_016804</name>
</gene>
<reference evidence="1 2" key="1">
    <citation type="submission" date="2020-09" db="EMBL/GenBank/DDBJ databases">
        <title>De no assembly of potato wild relative species, Solanum commersonii.</title>
        <authorList>
            <person name="Cho K."/>
        </authorList>
    </citation>
    <scope>NUCLEOTIDE SEQUENCE [LARGE SCALE GENOMIC DNA]</scope>
    <source>
        <strain evidence="1">LZ3.2</strain>
        <tissue evidence="1">Leaf</tissue>
    </source>
</reference>
<protein>
    <submittedName>
        <fullName evidence="1">Uncharacterized protein</fullName>
    </submittedName>
</protein>
<evidence type="ECO:0000313" key="1">
    <source>
        <dbReference type="EMBL" id="KAG5616980.1"/>
    </source>
</evidence>
<organism evidence="1 2">
    <name type="scientific">Solanum commersonii</name>
    <name type="common">Commerson's wild potato</name>
    <name type="synonym">Commerson's nightshade</name>
    <dbReference type="NCBI Taxonomy" id="4109"/>
    <lineage>
        <taxon>Eukaryota</taxon>
        <taxon>Viridiplantae</taxon>
        <taxon>Streptophyta</taxon>
        <taxon>Embryophyta</taxon>
        <taxon>Tracheophyta</taxon>
        <taxon>Spermatophyta</taxon>
        <taxon>Magnoliopsida</taxon>
        <taxon>eudicotyledons</taxon>
        <taxon>Gunneridae</taxon>
        <taxon>Pentapetalae</taxon>
        <taxon>asterids</taxon>
        <taxon>lamiids</taxon>
        <taxon>Solanales</taxon>
        <taxon>Solanaceae</taxon>
        <taxon>Solanoideae</taxon>
        <taxon>Solaneae</taxon>
        <taxon>Solanum</taxon>
    </lineage>
</organism>
<dbReference type="AlphaFoldDB" id="A0A9J5ZYG4"/>
<proteinExistence type="predicted"/>
<dbReference type="EMBL" id="JACXVP010000003">
    <property type="protein sequence ID" value="KAG5616980.1"/>
    <property type="molecule type" value="Genomic_DNA"/>
</dbReference>
<keyword evidence="2" id="KW-1185">Reference proteome</keyword>
<name>A0A9J5ZYG4_SOLCO</name>
<sequence length="69" mass="7983">MVKRIFESNTITFIDDELAHVGADTTKHCFYSLNAEARHGSTWLANPINSRDQVVKFEHNHREIIVRMA</sequence>
<dbReference type="Proteomes" id="UP000824120">
    <property type="component" value="Chromosome 3"/>
</dbReference>